<evidence type="ECO:0000313" key="3">
    <source>
        <dbReference type="Proteomes" id="UP000297280"/>
    </source>
</evidence>
<proteinExistence type="predicted"/>
<keyword evidence="1" id="KW-0472">Membrane</keyword>
<keyword evidence="1" id="KW-1133">Transmembrane helix</keyword>
<evidence type="ECO:0000313" key="2">
    <source>
        <dbReference type="EMBL" id="TGO81505.1"/>
    </source>
</evidence>
<organism evidence="2 3">
    <name type="scientific">Botrytis porri</name>
    <dbReference type="NCBI Taxonomy" id="87229"/>
    <lineage>
        <taxon>Eukaryota</taxon>
        <taxon>Fungi</taxon>
        <taxon>Dikarya</taxon>
        <taxon>Ascomycota</taxon>
        <taxon>Pezizomycotina</taxon>
        <taxon>Leotiomycetes</taxon>
        <taxon>Helotiales</taxon>
        <taxon>Sclerotiniaceae</taxon>
        <taxon>Botrytis</taxon>
    </lineage>
</organism>
<dbReference type="AlphaFoldDB" id="A0A4Z1K6D3"/>
<feature type="transmembrane region" description="Helical" evidence="1">
    <location>
        <begin position="5"/>
        <end position="27"/>
    </location>
</feature>
<protein>
    <submittedName>
        <fullName evidence="2">Uncharacterized protein</fullName>
    </submittedName>
</protein>
<keyword evidence="3" id="KW-1185">Reference proteome</keyword>
<feature type="transmembrane region" description="Helical" evidence="1">
    <location>
        <begin position="67"/>
        <end position="87"/>
    </location>
</feature>
<dbReference type="STRING" id="87229.A0A4Z1K6D3"/>
<comment type="caution">
    <text evidence="2">The sequence shown here is derived from an EMBL/GenBank/DDBJ whole genome shotgun (WGS) entry which is preliminary data.</text>
</comment>
<accession>A0A4Z1K6D3</accession>
<feature type="transmembrane region" description="Helical" evidence="1">
    <location>
        <begin position="33"/>
        <end position="55"/>
    </location>
</feature>
<name>A0A4Z1K6D3_9HELO</name>
<gene>
    <name evidence="2" type="ORF">BPOR_1126g00020</name>
</gene>
<sequence>MAKQLFQCAAIIISVTAITSHFVVLFLARGSGLPFGLLGAGFQTGNFGFFFRRAFWSAMPRVYHKRSFTIIAFAIFLIISFVLAFLVGPSSAIVMRPDLNSWLMLYGPYEVYFPTNQSEFWPETLSASTPDICSDFLYTTTESRCPSGGFSELERWSSWGLHSGPELTSGNLGLWNAIPTLNLPGHSVSQPKLLSQALTSILQPFVQVKCNIFDYNSVAKGVTFPLTSSLTGHSSAMYGDVNTITMSVLDFNNFEEDNNIHMSWVNLHDFNNPASIGAILKLPNNENSIRHNYVVPCAVDARWISAELSMEPATSQSVFGNFGELRGFLWFGGFYFRRQWKSISRLGFCRG</sequence>
<reference evidence="2 3" key="1">
    <citation type="submission" date="2017-12" db="EMBL/GenBank/DDBJ databases">
        <title>Comparative genomics of Botrytis spp.</title>
        <authorList>
            <person name="Valero-Jimenez C.A."/>
            <person name="Tapia P."/>
            <person name="Veloso J."/>
            <person name="Silva-Moreno E."/>
            <person name="Staats M."/>
            <person name="Valdes J.H."/>
            <person name="Van Kan J.A.L."/>
        </authorList>
    </citation>
    <scope>NUCLEOTIDE SEQUENCE [LARGE SCALE GENOMIC DNA]</scope>
    <source>
        <strain evidence="2 3">MUCL3349</strain>
    </source>
</reference>
<dbReference type="Proteomes" id="UP000297280">
    <property type="component" value="Unassembled WGS sequence"/>
</dbReference>
<dbReference type="EMBL" id="PQXO01001119">
    <property type="protein sequence ID" value="TGO81505.1"/>
    <property type="molecule type" value="Genomic_DNA"/>
</dbReference>
<keyword evidence="1" id="KW-0812">Transmembrane</keyword>
<evidence type="ECO:0000256" key="1">
    <source>
        <dbReference type="SAM" id="Phobius"/>
    </source>
</evidence>